<dbReference type="PANTHER" id="PTHR22958:SF1">
    <property type="entry name" value="GLYCEROPHOSPHOCHOLINE PHOSPHODIESTERASE GPCPD1"/>
    <property type="match status" value="1"/>
</dbReference>
<comment type="caution">
    <text evidence="3">The sequence shown here is derived from an EMBL/GenBank/DDBJ whole genome shotgun (WGS) entry which is preliminary data.</text>
</comment>
<dbReference type="InterPro" id="IPR051578">
    <property type="entry name" value="GDPD"/>
</dbReference>
<sequence>MRRKSFREDFEYQCIIGHRGSGMTDEKDYISKNPIIRENTIPSFNKAFTDGASWIEFDVQITSDKIPIIYHDFLYKETKIPIHKIKSSEWCRTPENTTLDRLFKECDSKMGFNIEIKYPTEEEITVLNLSGIIDIPEYVNKIFEVLEKYPERKIFVSSFHLGVLAYTREFYPNYPLFLISEKQFNVDDMNALQLAGVVMPYALAKDMILKTIKEKGLIVLIYDVNDKTFKCSWELGADGIIADDVLGAIASKNKKV</sequence>
<dbReference type="PROSITE" id="PS51704">
    <property type="entry name" value="GP_PDE"/>
    <property type="match status" value="1"/>
</dbReference>
<keyword evidence="4" id="KW-1185">Reference proteome</keyword>
<feature type="domain" description="GP-PDE" evidence="2">
    <location>
        <begin position="13"/>
        <end position="252"/>
    </location>
</feature>
<dbReference type="PANTHER" id="PTHR22958">
    <property type="entry name" value="GLYCEROPHOSPHORYL DIESTER PHOSPHODIESTERASE"/>
    <property type="match status" value="1"/>
</dbReference>
<evidence type="ECO:0000313" key="4">
    <source>
        <dbReference type="Proteomes" id="UP001516464"/>
    </source>
</evidence>
<dbReference type="Pfam" id="PF03009">
    <property type="entry name" value="GDPD"/>
    <property type="match status" value="1"/>
</dbReference>
<dbReference type="Proteomes" id="UP001516464">
    <property type="component" value="Unassembled WGS sequence"/>
</dbReference>
<evidence type="ECO:0000259" key="2">
    <source>
        <dbReference type="PROSITE" id="PS51704"/>
    </source>
</evidence>
<evidence type="ECO:0000313" key="3">
    <source>
        <dbReference type="EMBL" id="KAF7682443.1"/>
    </source>
</evidence>
<proteinExistence type="predicted"/>
<dbReference type="Gene3D" id="3.20.20.190">
    <property type="entry name" value="Phosphatidylinositol (PI) phosphodiesterase"/>
    <property type="match status" value="1"/>
</dbReference>
<gene>
    <name evidence="3" type="primary">Gpcpd1</name>
    <name evidence="3" type="ORF">TCON_2328</name>
</gene>
<name>A0ABQ7HWB0_9MICR</name>
<evidence type="ECO:0000256" key="1">
    <source>
        <dbReference type="ARBA" id="ARBA00022801"/>
    </source>
</evidence>
<dbReference type="InterPro" id="IPR030395">
    <property type="entry name" value="GP_PDE_dom"/>
</dbReference>
<dbReference type="InterPro" id="IPR017946">
    <property type="entry name" value="PLC-like_Pdiesterase_TIM-brl"/>
</dbReference>
<dbReference type="EMBL" id="SBIQ01000259">
    <property type="protein sequence ID" value="KAF7682443.1"/>
    <property type="molecule type" value="Genomic_DNA"/>
</dbReference>
<keyword evidence="1" id="KW-0378">Hydrolase</keyword>
<reference evidence="3 4" key="1">
    <citation type="submission" date="2019-01" db="EMBL/GenBank/DDBJ databases">
        <title>Genomes sequencing and comparative genomics of infectious freshwater microsporidia, Cucumispora dikerogammari and Thelohania contejeani.</title>
        <authorList>
            <person name="Cormier A."/>
            <person name="Giraud I."/>
            <person name="Wattier R."/>
            <person name="Teixeira M."/>
            <person name="Grandjean F."/>
            <person name="Rigaud T."/>
            <person name="Cordaux R."/>
        </authorList>
    </citation>
    <scope>NUCLEOTIDE SEQUENCE [LARGE SCALE GENOMIC DNA]</scope>
    <source>
        <strain evidence="3">T1</strain>
        <tissue evidence="3">Spores</tissue>
    </source>
</reference>
<accession>A0ABQ7HWB0</accession>
<dbReference type="SUPFAM" id="SSF51695">
    <property type="entry name" value="PLC-like phosphodiesterases"/>
    <property type="match status" value="1"/>
</dbReference>
<organism evidence="3 4">
    <name type="scientific">Astathelohania contejeani</name>
    <dbReference type="NCBI Taxonomy" id="164912"/>
    <lineage>
        <taxon>Eukaryota</taxon>
        <taxon>Fungi</taxon>
        <taxon>Fungi incertae sedis</taxon>
        <taxon>Microsporidia</taxon>
        <taxon>Astathelohaniidae</taxon>
        <taxon>Astathelohania</taxon>
    </lineage>
</organism>
<protein>
    <submittedName>
        <fullName evidence="3">Glycerophosphocholine phosphodiesterase GPCPD1</fullName>
    </submittedName>
</protein>